<evidence type="ECO:0000256" key="1">
    <source>
        <dbReference type="SAM" id="MobiDB-lite"/>
    </source>
</evidence>
<organism evidence="2 3">
    <name type="scientific">Ramlibacter algicola</name>
    <dbReference type="NCBI Taxonomy" id="2795217"/>
    <lineage>
        <taxon>Bacteria</taxon>
        <taxon>Pseudomonadati</taxon>
        <taxon>Pseudomonadota</taxon>
        <taxon>Betaproteobacteria</taxon>
        <taxon>Burkholderiales</taxon>
        <taxon>Comamonadaceae</taxon>
        <taxon>Ramlibacter</taxon>
    </lineage>
</organism>
<dbReference type="EMBL" id="JAEDAO010000001">
    <property type="protein sequence ID" value="MBK0391353.1"/>
    <property type="molecule type" value="Genomic_DNA"/>
</dbReference>
<dbReference type="Proteomes" id="UP000617041">
    <property type="component" value="Unassembled WGS sequence"/>
</dbReference>
<evidence type="ECO:0000313" key="2">
    <source>
        <dbReference type="EMBL" id="MBK0391353.1"/>
    </source>
</evidence>
<dbReference type="RefSeq" id="WP_200786176.1">
    <property type="nucleotide sequence ID" value="NZ_JAEDAO010000001.1"/>
</dbReference>
<accession>A0A934PYA6</accession>
<reference evidence="2" key="1">
    <citation type="submission" date="2020-12" db="EMBL/GenBank/DDBJ databases">
        <title>Ramlibacter sp. nov., isolated from a freshwater alga, Cryptomonas.</title>
        <authorList>
            <person name="Kim H.M."/>
            <person name="Jeon C.O."/>
        </authorList>
    </citation>
    <scope>NUCLEOTIDE SEQUENCE</scope>
    <source>
        <strain evidence="2">CrO1</strain>
    </source>
</reference>
<protein>
    <recommendedName>
        <fullName evidence="4">DUF4124 domain-containing protein</fullName>
    </recommendedName>
</protein>
<evidence type="ECO:0000313" key="3">
    <source>
        <dbReference type="Proteomes" id="UP000617041"/>
    </source>
</evidence>
<dbReference type="AlphaFoldDB" id="A0A934PYA6"/>
<comment type="caution">
    <text evidence="2">The sequence shown here is derived from an EMBL/GenBank/DDBJ whole genome shotgun (WGS) entry which is preliminary data.</text>
</comment>
<sequence>MKCILGGRVTFSDGPCEPGAQTSVVTLQEPNVADPVRQVQSTLTQTQPPPQAHSGAAAAANVSDHRDASIDRRAECAALEQAVLSIDAQARQPQSAAMQDWLASERKKHRDRQFALRC</sequence>
<feature type="region of interest" description="Disordered" evidence="1">
    <location>
        <begin position="38"/>
        <end position="69"/>
    </location>
</feature>
<gene>
    <name evidence="2" type="ORF">I8E28_02000</name>
</gene>
<keyword evidence="3" id="KW-1185">Reference proteome</keyword>
<feature type="region of interest" description="Disordered" evidence="1">
    <location>
        <begin position="89"/>
        <end position="118"/>
    </location>
</feature>
<name>A0A934PYA6_9BURK</name>
<proteinExistence type="predicted"/>
<evidence type="ECO:0008006" key="4">
    <source>
        <dbReference type="Google" id="ProtNLM"/>
    </source>
</evidence>